<comment type="caution">
    <text evidence="2">The sequence shown here is derived from an EMBL/GenBank/DDBJ whole genome shotgun (WGS) entry which is preliminary data.</text>
</comment>
<dbReference type="EMBL" id="JACJTQ010000007">
    <property type="protein sequence ID" value="MBD2691605.1"/>
    <property type="molecule type" value="Genomic_DNA"/>
</dbReference>
<evidence type="ECO:0000313" key="2">
    <source>
        <dbReference type="EMBL" id="MBD2691605.1"/>
    </source>
</evidence>
<gene>
    <name evidence="2" type="ORF">H6G68_07515</name>
</gene>
<feature type="compositionally biased region" description="Basic residues" evidence="1">
    <location>
        <begin position="19"/>
        <end position="28"/>
    </location>
</feature>
<sequence length="137" mass="15965">MNAFQPSRPPLHPVEPRRRSLPRPKKHLRQRSYQVMALETTAKITVNLVIATAAVSALVQLLPYHWLQQDKLREIRTEVKLVEGRVNTLRAEFSRNFDPQQAKSIRQEQSYRFDPSQRQIVLINPDRKDAEQSDSTP</sequence>
<organism evidence="2 3">
    <name type="scientific">Anabaena catenula FACHB-362</name>
    <dbReference type="NCBI Taxonomy" id="2692877"/>
    <lineage>
        <taxon>Bacteria</taxon>
        <taxon>Bacillati</taxon>
        <taxon>Cyanobacteriota</taxon>
        <taxon>Cyanophyceae</taxon>
        <taxon>Nostocales</taxon>
        <taxon>Nostocaceae</taxon>
        <taxon>Anabaena</taxon>
    </lineage>
</organism>
<proteinExistence type="predicted"/>
<accession>A0ABR8J177</accession>
<feature type="region of interest" description="Disordered" evidence="1">
    <location>
        <begin position="1"/>
        <end position="28"/>
    </location>
</feature>
<evidence type="ECO:0008006" key="4">
    <source>
        <dbReference type="Google" id="ProtNLM"/>
    </source>
</evidence>
<dbReference type="Proteomes" id="UP000660381">
    <property type="component" value="Unassembled WGS sequence"/>
</dbReference>
<evidence type="ECO:0000256" key="1">
    <source>
        <dbReference type="SAM" id="MobiDB-lite"/>
    </source>
</evidence>
<evidence type="ECO:0000313" key="3">
    <source>
        <dbReference type="Proteomes" id="UP000660381"/>
    </source>
</evidence>
<reference evidence="2 3" key="1">
    <citation type="journal article" date="2020" name="ISME J.">
        <title>Comparative genomics reveals insights into cyanobacterial evolution and habitat adaptation.</title>
        <authorList>
            <person name="Chen M.Y."/>
            <person name="Teng W.K."/>
            <person name="Zhao L."/>
            <person name="Hu C.X."/>
            <person name="Zhou Y.K."/>
            <person name="Han B.P."/>
            <person name="Song L.R."/>
            <person name="Shu W.S."/>
        </authorList>
    </citation>
    <scope>NUCLEOTIDE SEQUENCE [LARGE SCALE GENOMIC DNA]</scope>
    <source>
        <strain evidence="2 3">FACHB-362</strain>
    </source>
</reference>
<dbReference type="RefSeq" id="WP_190906067.1">
    <property type="nucleotide sequence ID" value="NZ_JACJTQ010000007.1"/>
</dbReference>
<protein>
    <recommendedName>
        <fullName evidence="4">Cell division protein FtsL</fullName>
    </recommendedName>
</protein>
<keyword evidence="3" id="KW-1185">Reference proteome</keyword>
<name>A0ABR8J177_9NOST</name>